<dbReference type="Pfam" id="PF04306">
    <property type="entry name" value="DUF456"/>
    <property type="match status" value="1"/>
</dbReference>
<dbReference type="AlphaFoldDB" id="A0A5D3YNS2"/>
<dbReference type="RefSeq" id="WP_148898849.1">
    <property type="nucleotide sequence ID" value="NZ_VNHY01000002.1"/>
</dbReference>
<protein>
    <recommendedName>
        <fullName evidence="4">DUF456 domain-containing protein</fullName>
    </recommendedName>
</protein>
<gene>
    <name evidence="2" type="ORF">LX73_1510</name>
</gene>
<keyword evidence="1" id="KW-0812">Transmembrane</keyword>
<organism evidence="2 3">
    <name type="scientific">Fodinibius salinus</name>
    <dbReference type="NCBI Taxonomy" id="860790"/>
    <lineage>
        <taxon>Bacteria</taxon>
        <taxon>Pseudomonadati</taxon>
        <taxon>Balneolota</taxon>
        <taxon>Balneolia</taxon>
        <taxon>Balneolales</taxon>
        <taxon>Balneolaceae</taxon>
        <taxon>Fodinibius</taxon>
    </lineage>
</organism>
<dbReference type="EMBL" id="VNHY01000002">
    <property type="protein sequence ID" value="TYP93799.1"/>
    <property type="molecule type" value="Genomic_DNA"/>
</dbReference>
<feature type="transmembrane region" description="Helical" evidence="1">
    <location>
        <begin position="80"/>
        <end position="107"/>
    </location>
</feature>
<comment type="caution">
    <text evidence="2">The sequence shown here is derived from an EMBL/GenBank/DDBJ whole genome shotgun (WGS) entry which is preliminary data.</text>
</comment>
<evidence type="ECO:0000313" key="3">
    <source>
        <dbReference type="Proteomes" id="UP000324595"/>
    </source>
</evidence>
<accession>A0A5D3YNS2</accession>
<proteinExistence type="predicted"/>
<evidence type="ECO:0008006" key="4">
    <source>
        <dbReference type="Google" id="ProtNLM"/>
    </source>
</evidence>
<keyword evidence="3" id="KW-1185">Reference proteome</keyword>
<feature type="transmembrane region" description="Helical" evidence="1">
    <location>
        <begin position="50"/>
        <end position="68"/>
    </location>
</feature>
<dbReference type="InterPro" id="IPR007403">
    <property type="entry name" value="DUF456"/>
</dbReference>
<dbReference type="PANTHER" id="PTHR39165">
    <property type="entry name" value="IG HYPOTHETICAL 17883"/>
    <property type="match status" value="1"/>
</dbReference>
<keyword evidence="1" id="KW-1133">Transmembrane helix</keyword>
<feature type="transmembrane region" description="Helical" evidence="1">
    <location>
        <begin position="127"/>
        <end position="153"/>
    </location>
</feature>
<reference evidence="2 3" key="1">
    <citation type="submission" date="2019-07" db="EMBL/GenBank/DDBJ databases">
        <title>Genomic Encyclopedia of Archaeal and Bacterial Type Strains, Phase II (KMG-II): from individual species to whole genera.</title>
        <authorList>
            <person name="Goeker M."/>
        </authorList>
    </citation>
    <scope>NUCLEOTIDE SEQUENCE [LARGE SCALE GENOMIC DNA]</scope>
    <source>
        <strain evidence="2 3">DSM 21935</strain>
    </source>
</reference>
<dbReference type="OrthoDB" id="9808460at2"/>
<dbReference type="PANTHER" id="PTHR39165:SF1">
    <property type="entry name" value="DUF456 DOMAIN-CONTAINING PROTEIN"/>
    <property type="match status" value="1"/>
</dbReference>
<keyword evidence="1" id="KW-0472">Membrane</keyword>
<evidence type="ECO:0000313" key="2">
    <source>
        <dbReference type="EMBL" id="TYP93799.1"/>
    </source>
</evidence>
<evidence type="ECO:0000256" key="1">
    <source>
        <dbReference type="SAM" id="Phobius"/>
    </source>
</evidence>
<sequence length="156" mass="16444">METILIILAALLIVAGFIGALLPVVPGPPISYLGLLVLQLTSAHPFSLQFFIIWGLIVATLMILDNVIPAYGTKKFGGSAYGIWGCVIGMVIGIFFSPIGLVVGPLVGAFSGELIGGKTSYQAMRSAVGSFLGFMVSTVLKLIASGMMGYYFFMNL</sequence>
<name>A0A5D3YNS2_9BACT</name>
<dbReference type="Proteomes" id="UP000324595">
    <property type="component" value="Unassembled WGS sequence"/>
</dbReference>